<evidence type="ECO:0000313" key="2">
    <source>
        <dbReference type="Proteomes" id="UP001604277"/>
    </source>
</evidence>
<dbReference type="Gene3D" id="3.40.50.2000">
    <property type="entry name" value="Glycogen Phosphorylase B"/>
    <property type="match status" value="1"/>
</dbReference>
<proteinExistence type="predicted"/>
<protein>
    <submittedName>
        <fullName evidence="1">Glycosyltransferase</fullName>
    </submittedName>
</protein>
<accession>A0ABD1V1A4</accession>
<dbReference type="AlphaFoldDB" id="A0ABD1V1A4"/>
<keyword evidence="2" id="KW-1185">Reference proteome</keyword>
<name>A0ABD1V1A4_9LAMI</name>
<reference evidence="2" key="1">
    <citation type="submission" date="2024-07" db="EMBL/GenBank/DDBJ databases">
        <title>Two chromosome-level genome assemblies of Korean endemic species Abeliophyllum distichum and Forsythia ovata (Oleaceae).</title>
        <authorList>
            <person name="Jang H."/>
        </authorList>
    </citation>
    <scope>NUCLEOTIDE SEQUENCE [LARGE SCALE GENOMIC DNA]</scope>
</reference>
<organism evidence="1 2">
    <name type="scientific">Forsythia ovata</name>
    <dbReference type="NCBI Taxonomy" id="205694"/>
    <lineage>
        <taxon>Eukaryota</taxon>
        <taxon>Viridiplantae</taxon>
        <taxon>Streptophyta</taxon>
        <taxon>Embryophyta</taxon>
        <taxon>Tracheophyta</taxon>
        <taxon>Spermatophyta</taxon>
        <taxon>Magnoliopsida</taxon>
        <taxon>eudicotyledons</taxon>
        <taxon>Gunneridae</taxon>
        <taxon>Pentapetalae</taxon>
        <taxon>asterids</taxon>
        <taxon>lamiids</taxon>
        <taxon>Lamiales</taxon>
        <taxon>Oleaceae</taxon>
        <taxon>Forsythieae</taxon>
        <taxon>Forsythia</taxon>
    </lineage>
</organism>
<dbReference type="SUPFAM" id="SSF53756">
    <property type="entry name" value="UDP-Glycosyltransferase/glycogen phosphorylase"/>
    <property type="match status" value="1"/>
</dbReference>
<dbReference type="Proteomes" id="UP001604277">
    <property type="component" value="Unassembled WGS sequence"/>
</dbReference>
<sequence length="170" mass="18720">MESLVSGVPVVGFPKWTDQLTNAKLVQDNWNTGLKVQTAASAAADGGIVMADEIASSHGLHVKAKLLTELRFFVSILSSPMANLPKDQTELASPNELSGREPISERYSLPNYTGKREVSSEGVWFAANFVNSLDKHSMRIQISKENLTVNECGSRPTLSTRWINIQRTFK</sequence>
<evidence type="ECO:0000313" key="1">
    <source>
        <dbReference type="EMBL" id="KAL2530992.1"/>
    </source>
</evidence>
<comment type="caution">
    <text evidence="1">The sequence shown here is derived from an EMBL/GenBank/DDBJ whole genome shotgun (WGS) entry which is preliminary data.</text>
</comment>
<gene>
    <name evidence="1" type="ORF">Fot_23593</name>
</gene>
<dbReference type="EMBL" id="JBFOLJ010000006">
    <property type="protein sequence ID" value="KAL2530992.1"/>
    <property type="molecule type" value="Genomic_DNA"/>
</dbReference>